<dbReference type="InterPro" id="IPR051693">
    <property type="entry name" value="UPF0046_metallophosphoest"/>
</dbReference>
<dbReference type="EMBL" id="CAFBPD010000076">
    <property type="protein sequence ID" value="CAB5004491.1"/>
    <property type="molecule type" value="Genomic_DNA"/>
</dbReference>
<accession>A0A6J6TZ12</accession>
<gene>
    <name evidence="1" type="ORF">UFOPK2810_00909</name>
    <name evidence="2" type="ORF">UFOPK4061_00529</name>
</gene>
<dbReference type="InterPro" id="IPR029052">
    <property type="entry name" value="Metallo-depent_PP-like"/>
</dbReference>
<dbReference type="AlphaFoldDB" id="A0A6J6TZ12"/>
<protein>
    <submittedName>
        <fullName evidence="1">Unannotated protein</fullName>
    </submittedName>
</protein>
<reference evidence="1" key="1">
    <citation type="submission" date="2020-05" db="EMBL/GenBank/DDBJ databases">
        <authorList>
            <person name="Chiriac C."/>
            <person name="Salcher M."/>
            <person name="Ghai R."/>
            <person name="Kavagutti S V."/>
        </authorList>
    </citation>
    <scope>NUCLEOTIDE SEQUENCE</scope>
</reference>
<dbReference type="Gene3D" id="3.60.21.10">
    <property type="match status" value="1"/>
</dbReference>
<sequence>MRINVVSDVHGADDALKLAADGADLFVCLGDLILFLDYDDPSQGIYTELFGEDHTRAYIEARTAGRFEDARELSAAAWARRGVLDPSERWHTLSAQVRRQYERLFAAMPSPALMTFGNVDVPDLWPEYVRPGHRIIDGSVVNEGGVSMGFIGGGMVSPMRTPYELTAEEYASKVEGLGPVDVLFTHIPPSVPELTYDTVARRFEFGNPTLLEYIRDVQPAFHLFGHVHQPLRSRMRIGRTECINVGHFHATGRPFVLDV</sequence>
<evidence type="ECO:0000313" key="1">
    <source>
        <dbReference type="EMBL" id="CAB4752406.1"/>
    </source>
</evidence>
<dbReference type="PANTHER" id="PTHR12905:SF0">
    <property type="entry name" value="CALCINEURIN-LIKE PHOSPHOESTERASE DOMAIN-CONTAINING PROTEIN"/>
    <property type="match status" value="1"/>
</dbReference>
<dbReference type="EMBL" id="CAEZYZ010000141">
    <property type="protein sequence ID" value="CAB4752406.1"/>
    <property type="molecule type" value="Genomic_DNA"/>
</dbReference>
<proteinExistence type="predicted"/>
<dbReference type="GO" id="GO:0042545">
    <property type="term" value="P:cell wall modification"/>
    <property type="evidence" value="ECO:0007669"/>
    <property type="project" value="TreeGrafter"/>
</dbReference>
<evidence type="ECO:0000313" key="2">
    <source>
        <dbReference type="EMBL" id="CAB5004491.1"/>
    </source>
</evidence>
<name>A0A6J6TZ12_9ZZZZ</name>
<organism evidence="1">
    <name type="scientific">freshwater metagenome</name>
    <dbReference type="NCBI Taxonomy" id="449393"/>
    <lineage>
        <taxon>unclassified sequences</taxon>
        <taxon>metagenomes</taxon>
        <taxon>ecological metagenomes</taxon>
    </lineage>
</organism>
<dbReference type="SUPFAM" id="SSF56300">
    <property type="entry name" value="Metallo-dependent phosphatases"/>
    <property type="match status" value="1"/>
</dbReference>
<dbReference type="PANTHER" id="PTHR12905">
    <property type="entry name" value="METALLOPHOSPHOESTERASE"/>
    <property type="match status" value="1"/>
</dbReference>